<proteinExistence type="predicted"/>
<dbReference type="Pfam" id="PF07110">
    <property type="entry name" value="EthD"/>
    <property type="match status" value="1"/>
</dbReference>
<dbReference type="GO" id="GO:0016491">
    <property type="term" value="F:oxidoreductase activity"/>
    <property type="evidence" value="ECO:0007669"/>
    <property type="project" value="InterPro"/>
</dbReference>
<dbReference type="Gene3D" id="3.30.70.100">
    <property type="match status" value="1"/>
</dbReference>
<sequence>MPHPTSPCQESGNQTRRSIMIKRMSLVMRRPGMTREEFERHWLEIHAPLVQQANGILRYRQFLVRDAVARGDVPAGPPMPDGLTEIWYDSMETAMNSTTPERQRAIADCQNFLGAATTFFVEERPIITKA</sequence>
<evidence type="ECO:0000313" key="2">
    <source>
        <dbReference type="EMBL" id="OWT57387.1"/>
    </source>
</evidence>
<dbReference type="InterPro" id="IPR011008">
    <property type="entry name" value="Dimeric_a/b-barrel"/>
</dbReference>
<dbReference type="SUPFAM" id="SSF54909">
    <property type="entry name" value="Dimeric alpha+beta barrel"/>
    <property type="match status" value="1"/>
</dbReference>
<name>A0A225M7T6_9BURK</name>
<dbReference type="NCBIfam" id="TIGR02118">
    <property type="entry name" value="EthD family reductase"/>
    <property type="match status" value="1"/>
</dbReference>
<gene>
    <name evidence="2" type="ORF">CEY11_15800</name>
</gene>
<comment type="caution">
    <text evidence="2">The sequence shown here is derived from an EMBL/GenBank/DDBJ whole genome shotgun (WGS) entry which is preliminary data.</text>
</comment>
<accession>A0A225M7T6</accession>
<evidence type="ECO:0000313" key="3">
    <source>
        <dbReference type="Proteomes" id="UP000214603"/>
    </source>
</evidence>
<feature type="domain" description="EthD" evidence="1">
    <location>
        <begin position="30"/>
        <end position="113"/>
    </location>
</feature>
<reference evidence="3" key="1">
    <citation type="submission" date="2017-06" db="EMBL/GenBank/DDBJ databases">
        <title>Herbaspirillum phytohormonus sp. nov., isolated from the root nodule of Robinia pseudoacacia in lead-zinc mine.</title>
        <authorList>
            <person name="Fan M."/>
            <person name="Lin Y."/>
        </authorList>
    </citation>
    <scope>NUCLEOTIDE SEQUENCE [LARGE SCALE GENOMIC DNA]</scope>
    <source>
        <strain evidence="3">SC-089</strain>
    </source>
</reference>
<protein>
    <recommendedName>
        <fullName evidence="1">EthD domain-containing protein</fullName>
    </recommendedName>
</protein>
<dbReference type="AlphaFoldDB" id="A0A225M7T6"/>
<dbReference type="Proteomes" id="UP000214603">
    <property type="component" value="Unassembled WGS sequence"/>
</dbReference>
<dbReference type="EMBL" id="NJIH01000009">
    <property type="protein sequence ID" value="OWT57387.1"/>
    <property type="molecule type" value="Genomic_DNA"/>
</dbReference>
<organism evidence="2 3">
    <name type="scientific">Candidimonas nitroreducens</name>
    <dbReference type="NCBI Taxonomy" id="683354"/>
    <lineage>
        <taxon>Bacteria</taxon>
        <taxon>Pseudomonadati</taxon>
        <taxon>Pseudomonadota</taxon>
        <taxon>Betaproteobacteria</taxon>
        <taxon>Burkholderiales</taxon>
        <taxon>Alcaligenaceae</taxon>
        <taxon>Candidimonas</taxon>
    </lineage>
</organism>
<dbReference type="InterPro" id="IPR009799">
    <property type="entry name" value="EthD_dom"/>
</dbReference>
<keyword evidence="3" id="KW-1185">Reference proteome</keyword>
<evidence type="ECO:0000259" key="1">
    <source>
        <dbReference type="Pfam" id="PF07110"/>
    </source>
</evidence>